<dbReference type="AlphaFoldDB" id="A0A132B3C0"/>
<feature type="region of interest" description="Disordered" evidence="5">
    <location>
        <begin position="56"/>
        <end position="80"/>
    </location>
</feature>
<dbReference type="Gene3D" id="6.10.140.2220">
    <property type="match status" value="1"/>
</dbReference>
<dbReference type="RefSeq" id="XP_018061247.1">
    <property type="nucleotide sequence ID" value="XM_018207259.1"/>
</dbReference>
<dbReference type="OrthoDB" id="432970at2759"/>
<keyword evidence="1" id="KW-0479">Metal-binding</keyword>
<dbReference type="GeneID" id="28816985"/>
<dbReference type="Proteomes" id="UP000070700">
    <property type="component" value="Unassembled WGS sequence"/>
</dbReference>
<evidence type="ECO:0000256" key="5">
    <source>
        <dbReference type="SAM" id="MobiDB-lite"/>
    </source>
</evidence>
<keyword evidence="3" id="KW-0862">Zinc</keyword>
<evidence type="ECO:0000313" key="7">
    <source>
        <dbReference type="EMBL" id="KUJ06892.1"/>
    </source>
</evidence>
<dbReference type="PROSITE" id="PS50865">
    <property type="entry name" value="ZF_MYND_2"/>
    <property type="match status" value="1"/>
</dbReference>
<name>A0A132B3C0_MOLSC</name>
<dbReference type="PROSITE" id="PS01360">
    <property type="entry name" value="ZF_MYND_1"/>
    <property type="match status" value="1"/>
</dbReference>
<evidence type="ECO:0000256" key="4">
    <source>
        <dbReference type="PROSITE-ProRule" id="PRU00134"/>
    </source>
</evidence>
<dbReference type="SUPFAM" id="SSF144232">
    <property type="entry name" value="HIT/MYND zinc finger-like"/>
    <property type="match status" value="1"/>
</dbReference>
<protein>
    <recommendedName>
        <fullName evidence="6">MYND-type domain-containing protein</fullName>
    </recommendedName>
</protein>
<keyword evidence="8" id="KW-1185">Reference proteome</keyword>
<keyword evidence="2 4" id="KW-0863">Zinc-finger</keyword>
<evidence type="ECO:0000313" key="8">
    <source>
        <dbReference type="Proteomes" id="UP000070700"/>
    </source>
</evidence>
<evidence type="ECO:0000256" key="2">
    <source>
        <dbReference type="ARBA" id="ARBA00022771"/>
    </source>
</evidence>
<organism evidence="7 8">
    <name type="scientific">Mollisia scopiformis</name>
    <name type="common">Conifer needle endophyte fungus</name>
    <name type="synonym">Phialocephala scopiformis</name>
    <dbReference type="NCBI Taxonomy" id="149040"/>
    <lineage>
        <taxon>Eukaryota</taxon>
        <taxon>Fungi</taxon>
        <taxon>Dikarya</taxon>
        <taxon>Ascomycota</taxon>
        <taxon>Pezizomycotina</taxon>
        <taxon>Leotiomycetes</taxon>
        <taxon>Helotiales</taxon>
        <taxon>Mollisiaceae</taxon>
        <taxon>Mollisia</taxon>
    </lineage>
</organism>
<reference evidence="7 8" key="1">
    <citation type="submission" date="2015-10" db="EMBL/GenBank/DDBJ databases">
        <title>Full genome of DAOMC 229536 Phialocephala scopiformis, a fungal endophyte of spruce producing the potent anti-insectan compound rugulosin.</title>
        <authorList>
            <consortium name="DOE Joint Genome Institute"/>
            <person name="Walker A.K."/>
            <person name="Frasz S.L."/>
            <person name="Seifert K.A."/>
            <person name="Miller J.D."/>
            <person name="Mondo S.J."/>
            <person name="Labutti K."/>
            <person name="Lipzen A."/>
            <person name="Dockter R."/>
            <person name="Kennedy M."/>
            <person name="Grigoriev I.V."/>
            <person name="Spatafora J.W."/>
        </authorList>
    </citation>
    <scope>NUCLEOTIDE SEQUENCE [LARGE SCALE GENOMIC DNA]</scope>
    <source>
        <strain evidence="7 8">CBS 120377</strain>
    </source>
</reference>
<dbReference type="InterPro" id="IPR002893">
    <property type="entry name" value="Znf_MYND"/>
</dbReference>
<accession>A0A132B3C0</accession>
<evidence type="ECO:0000256" key="3">
    <source>
        <dbReference type="ARBA" id="ARBA00022833"/>
    </source>
</evidence>
<sequence length="131" mass="14472">MEESQSSPPSCTTCHKLQADLPQPLKRCAKCQTTTYCSRDCQKQDWKLHKRVCASQAASHDGEPTPSTSTSTGGRHNPGFHAINSMMGLSSDDFLHKLPERGALTQLIDCFRMRAEDEYNFAGNTLGCYDG</sequence>
<dbReference type="KEGG" id="psco:LY89DRAFT_400203"/>
<dbReference type="GO" id="GO:0008270">
    <property type="term" value="F:zinc ion binding"/>
    <property type="evidence" value="ECO:0007669"/>
    <property type="project" value="UniProtKB-KW"/>
</dbReference>
<proteinExistence type="predicted"/>
<evidence type="ECO:0000259" key="6">
    <source>
        <dbReference type="PROSITE" id="PS50865"/>
    </source>
</evidence>
<gene>
    <name evidence="7" type="ORF">LY89DRAFT_400203</name>
</gene>
<evidence type="ECO:0000256" key="1">
    <source>
        <dbReference type="ARBA" id="ARBA00022723"/>
    </source>
</evidence>
<dbReference type="InParanoid" id="A0A132B3C0"/>
<dbReference type="STRING" id="149040.A0A132B3C0"/>
<dbReference type="Pfam" id="PF01753">
    <property type="entry name" value="zf-MYND"/>
    <property type="match status" value="1"/>
</dbReference>
<dbReference type="EMBL" id="KQ947443">
    <property type="protein sequence ID" value="KUJ06892.1"/>
    <property type="molecule type" value="Genomic_DNA"/>
</dbReference>
<feature type="domain" description="MYND-type" evidence="6">
    <location>
        <begin position="11"/>
        <end position="53"/>
    </location>
</feature>